<evidence type="ECO:0000313" key="8">
    <source>
        <dbReference type="EMBL" id="KAF9957301.1"/>
    </source>
</evidence>
<comment type="caution">
    <text evidence="8">The sequence shown here is derived from an EMBL/GenBank/DDBJ whole genome shotgun (WGS) entry which is preliminary data.</text>
</comment>
<dbReference type="EMBL" id="JAAAHW010006628">
    <property type="protein sequence ID" value="KAF9957301.1"/>
    <property type="molecule type" value="Genomic_DNA"/>
</dbReference>
<evidence type="ECO:0000256" key="1">
    <source>
        <dbReference type="ARBA" id="ARBA00007572"/>
    </source>
</evidence>
<dbReference type="Proteomes" id="UP000749646">
    <property type="component" value="Unassembled WGS sequence"/>
</dbReference>
<dbReference type="GO" id="GO:0003910">
    <property type="term" value="F:DNA ligase (ATP) activity"/>
    <property type="evidence" value="ECO:0007669"/>
    <property type="project" value="InterPro"/>
</dbReference>
<reference evidence="8" key="1">
    <citation type="journal article" date="2020" name="Fungal Divers.">
        <title>Resolving the Mortierellaceae phylogeny through synthesis of multi-gene phylogenetics and phylogenomics.</title>
        <authorList>
            <person name="Vandepol N."/>
            <person name="Liber J."/>
            <person name="Desiro A."/>
            <person name="Na H."/>
            <person name="Kennedy M."/>
            <person name="Barry K."/>
            <person name="Grigoriev I.V."/>
            <person name="Miller A.N."/>
            <person name="O'Donnell K."/>
            <person name="Stajich J.E."/>
            <person name="Bonito G."/>
        </authorList>
    </citation>
    <scope>NUCLEOTIDE SEQUENCE</scope>
    <source>
        <strain evidence="8">MES-2147</strain>
    </source>
</reference>
<dbReference type="GO" id="GO:0005739">
    <property type="term" value="C:mitochondrion"/>
    <property type="evidence" value="ECO:0007669"/>
    <property type="project" value="TreeGrafter"/>
</dbReference>
<dbReference type="InterPro" id="IPR012308">
    <property type="entry name" value="DNA_ligase_ATP-dep_N"/>
</dbReference>
<dbReference type="InterPro" id="IPR050191">
    <property type="entry name" value="ATP-dep_DNA_ligase"/>
</dbReference>
<evidence type="ECO:0000256" key="4">
    <source>
        <dbReference type="ARBA" id="ARBA00023172"/>
    </source>
</evidence>
<dbReference type="Pfam" id="PF04675">
    <property type="entry name" value="DNA_ligase_A_N"/>
    <property type="match status" value="1"/>
</dbReference>
<dbReference type="GO" id="GO:0003677">
    <property type="term" value="F:DNA binding"/>
    <property type="evidence" value="ECO:0007669"/>
    <property type="project" value="InterPro"/>
</dbReference>
<feature type="region of interest" description="Disordered" evidence="6">
    <location>
        <begin position="85"/>
        <end position="146"/>
    </location>
</feature>
<evidence type="ECO:0000256" key="3">
    <source>
        <dbReference type="ARBA" id="ARBA00022763"/>
    </source>
</evidence>
<protein>
    <recommendedName>
        <fullName evidence="7">DNA ligase ATP-dependent N-terminal domain-containing protein</fullName>
    </recommendedName>
</protein>
<proteinExistence type="inferred from homology"/>
<name>A0A9P6J1M1_9FUNG</name>
<dbReference type="GO" id="GO:0006310">
    <property type="term" value="P:DNA recombination"/>
    <property type="evidence" value="ECO:0007669"/>
    <property type="project" value="UniProtKB-KW"/>
</dbReference>
<dbReference type="PANTHER" id="PTHR45674">
    <property type="entry name" value="DNA LIGASE 1/3 FAMILY MEMBER"/>
    <property type="match status" value="1"/>
</dbReference>
<evidence type="ECO:0000259" key="7">
    <source>
        <dbReference type="Pfam" id="PF04675"/>
    </source>
</evidence>
<feature type="domain" description="DNA ligase ATP-dependent N-terminal" evidence="7">
    <location>
        <begin position="201"/>
        <end position="246"/>
    </location>
</feature>
<comment type="similarity">
    <text evidence="1">Belongs to the ATP-dependent DNA ligase family.</text>
</comment>
<dbReference type="GO" id="GO:0006281">
    <property type="term" value="P:DNA repair"/>
    <property type="evidence" value="ECO:0007669"/>
    <property type="project" value="UniProtKB-KW"/>
</dbReference>
<feature type="compositionally biased region" description="Polar residues" evidence="6">
    <location>
        <begin position="124"/>
        <end position="133"/>
    </location>
</feature>
<evidence type="ECO:0000256" key="5">
    <source>
        <dbReference type="ARBA" id="ARBA00023204"/>
    </source>
</evidence>
<dbReference type="Gene3D" id="1.10.3260.10">
    <property type="entry name" value="DNA ligase, ATP-dependent, N-terminal domain"/>
    <property type="match status" value="1"/>
</dbReference>
<dbReference type="InterPro" id="IPR036599">
    <property type="entry name" value="DNA_ligase_N_sf"/>
</dbReference>
<evidence type="ECO:0000256" key="2">
    <source>
        <dbReference type="ARBA" id="ARBA00022598"/>
    </source>
</evidence>
<keyword evidence="2" id="KW-0436">Ligase</keyword>
<keyword evidence="5" id="KW-0234">DNA repair</keyword>
<keyword evidence="3" id="KW-0227">DNA damage</keyword>
<dbReference type="PANTHER" id="PTHR45674:SF4">
    <property type="entry name" value="DNA LIGASE 1"/>
    <property type="match status" value="1"/>
</dbReference>
<feature type="compositionally biased region" description="Basic and acidic residues" evidence="6">
    <location>
        <begin position="85"/>
        <end position="102"/>
    </location>
</feature>
<dbReference type="SUPFAM" id="SSF117018">
    <property type="entry name" value="ATP-dependent DNA ligase DNA-binding domain"/>
    <property type="match status" value="1"/>
</dbReference>
<organism evidence="8 9">
    <name type="scientific">Modicella reniformis</name>
    <dbReference type="NCBI Taxonomy" id="1440133"/>
    <lineage>
        <taxon>Eukaryota</taxon>
        <taxon>Fungi</taxon>
        <taxon>Fungi incertae sedis</taxon>
        <taxon>Mucoromycota</taxon>
        <taxon>Mortierellomycotina</taxon>
        <taxon>Mortierellomycetes</taxon>
        <taxon>Mortierellales</taxon>
        <taxon>Mortierellaceae</taxon>
        <taxon>Modicella</taxon>
    </lineage>
</organism>
<dbReference type="AlphaFoldDB" id="A0A9P6J1M1"/>
<dbReference type="OrthoDB" id="206088at2759"/>
<accession>A0A9P6J1M1</accession>
<keyword evidence="4" id="KW-0233">DNA recombination</keyword>
<feature type="compositionally biased region" description="Basic and acidic residues" evidence="6">
    <location>
        <begin position="110"/>
        <end position="121"/>
    </location>
</feature>
<dbReference type="GO" id="GO:0006273">
    <property type="term" value="P:lagging strand elongation"/>
    <property type="evidence" value="ECO:0007669"/>
    <property type="project" value="TreeGrafter"/>
</dbReference>
<keyword evidence="9" id="KW-1185">Reference proteome</keyword>
<feature type="compositionally biased region" description="Basic and acidic residues" evidence="6">
    <location>
        <begin position="23"/>
        <end position="32"/>
    </location>
</feature>
<evidence type="ECO:0000256" key="6">
    <source>
        <dbReference type="SAM" id="MobiDB-lite"/>
    </source>
</evidence>
<sequence>MSLRQSRLSFGPKTPLVASTAKSDSKDVEKTTTVKSTVETDATMEENIESESVSVVKKRNRRVLDSDNEDDELAKVTVGTKEVKEVKEIKEQSSTQEHREEELTMTTKKLKLDPVSPEKPKARSLSSKGQKATNRVEPKDDEAANLVDDDIEADDENQVDEIEQRDEAAEIKQAAAKWADMFSKSSTAEESASWKKGEPVPYAALCQTFEQIEGTTKRLQILDYLVKFLISVIKLSPESLLTVIYLSINKVGNGSSKMNGWPHLEIPGTLVNALV</sequence>
<gene>
    <name evidence="8" type="ORF">BGZ65_002140</name>
</gene>
<dbReference type="GO" id="GO:0005634">
    <property type="term" value="C:nucleus"/>
    <property type="evidence" value="ECO:0007669"/>
    <property type="project" value="TreeGrafter"/>
</dbReference>
<evidence type="ECO:0000313" key="9">
    <source>
        <dbReference type="Proteomes" id="UP000749646"/>
    </source>
</evidence>
<feature type="region of interest" description="Disordered" evidence="6">
    <location>
        <begin position="1"/>
        <end position="34"/>
    </location>
</feature>